<dbReference type="SMART" id="SM00345">
    <property type="entry name" value="HTH_GNTR"/>
    <property type="match status" value="1"/>
</dbReference>
<dbReference type="PANTHER" id="PTHR43537:SF24">
    <property type="entry name" value="GLUCONATE OPERON TRANSCRIPTIONAL REPRESSOR"/>
    <property type="match status" value="1"/>
</dbReference>
<dbReference type="PATRIC" id="fig|1473.5.peg.414"/>
<dbReference type="PANTHER" id="PTHR43537">
    <property type="entry name" value="TRANSCRIPTIONAL REGULATOR, GNTR FAMILY"/>
    <property type="match status" value="1"/>
</dbReference>
<dbReference type="GeneID" id="66871819"/>
<dbReference type="InterPro" id="IPR036390">
    <property type="entry name" value="WH_DNA-bd_sf"/>
</dbReference>
<keyword evidence="6" id="KW-1185">Reference proteome</keyword>
<evidence type="ECO:0000313" key="6">
    <source>
        <dbReference type="Proteomes" id="UP000036780"/>
    </source>
</evidence>
<protein>
    <submittedName>
        <fullName evidence="5">GntR family transcriptional regulator</fullName>
    </submittedName>
</protein>
<dbReference type="InterPro" id="IPR011711">
    <property type="entry name" value="GntR_C"/>
</dbReference>
<evidence type="ECO:0000259" key="4">
    <source>
        <dbReference type="PROSITE" id="PS50949"/>
    </source>
</evidence>
<comment type="caution">
    <text evidence="5">The sequence shown here is derived from an EMBL/GenBank/DDBJ whole genome shotgun (WGS) entry which is preliminary data.</text>
</comment>
<accession>A0A0L0QJK8</accession>
<evidence type="ECO:0000256" key="2">
    <source>
        <dbReference type="ARBA" id="ARBA00023125"/>
    </source>
</evidence>
<dbReference type="OrthoDB" id="114741at2"/>
<dbReference type="Pfam" id="PF07729">
    <property type="entry name" value="FCD"/>
    <property type="match status" value="1"/>
</dbReference>
<dbReference type="RefSeq" id="WP_050351336.1">
    <property type="nucleotide sequence ID" value="NZ_BOSN01000002.1"/>
</dbReference>
<sequence>MTSKKFYPEKGLAFSSSMGERLVTELRMRIISQAIQKETVLSENQLAKEYQVSRSPVREALKVLEKEQLIRLERMGATVIGISKTDIEEIYDIRLMIESFVVQRLLNSENDALLNELNKILEMMKIAIKYKDIDEFSLKDIEFHETIIKSIHHRQIMMVWTHLRPVMECLIILSMRYRSQVNYQDFNRILKNHELIIEALAQKEKTLIKEAFFKNFHDVQNKAEDLWTDPEMMKKAREFNGS</sequence>
<dbReference type="EMBL" id="LGTO01000007">
    <property type="protein sequence ID" value="KNE18845.1"/>
    <property type="molecule type" value="Genomic_DNA"/>
</dbReference>
<dbReference type="SUPFAM" id="SSF48008">
    <property type="entry name" value="GntR ligand-binding domain-like"/>
    <property type="match status" value="1"/>
</dbReference>
<name>A0A0L0QJK8_VIRPA</name>
<dbReference type="PROSITE" id="PS50949">
    <property type="entry name" value="HTH_GNTR"/>
    <property type="match status" value="1"/>
</dbReference>
<evidence type="ECO:0000313" key="5">
    <source>
        <dbReference type="EMBL" id="KNE18845.1"/>
    </source>
</evidence>
<reference evidence="6" key="1">
    <citation type="submission" date="2015-07" db="EMBL/GenBank/DDBJ databases">
        <title>Fjat-10053 dsm26.</title>
        <authorList>
            <person name="Liu B."/>
            <person name="Wang J."/>
            <person name="Zhu Y."/>
            <person name="Liu G."/>
            <person name="Chen Q."/>
            <person name="Chen Z."/>
            <person name="Lan J."/>
            <person name="Che J."/>
            <person name="Ge C."/>
            <person name="Shi H."/>
            <person name="Pan Z."/>
            <person name="Liu X."/>
        </authorList>
    </citation>
    <scope>NUCLEOTIDE SEQUENCE [LARGE SCALE GENOMIC DNA]</scope>
    <source>
        <strain evidence="6">DSM 26</strain>
    </source>
</reference>
<dbReference type="InterPro" id="IPR036388">
    <property type="entry name" value="WH-like_DNA-bd_sf"/>
</dbReference>
<dbReference type="GO" id="GO:0003700">
    <property type="term" value="F:DNA-binding transcription factor activity"/>
    <property type="evidence" value="ECO:0007669"/>
    <property type="project" value="InterPro"/>
</dbReference>
<organism evidence="5 6">
    <name type="scientific">Virgibacillus pantothenticus</name>
    <dbReference type="NCBI Taxonomy" id="1473"/>
    <lineage>
        <taxon>Bacteria</taxon>
        <taxon>Bacillati</taxon>
        <taxon>Bacillota</taxon>
        <taxon>Bacilli</taxon>
        <taxon>Bacillales</taxon>
        <taxon>Bacillaceae</taxon>
        <taxon>Virgibacillus</taxon>
    </lineage>
</organism>
<keyword evidence="1" id="KW-0805">Transcription regulation</keyword>
<dbReference type="AlphaFoldDB" id="A0A0L0QJK8"/>
<dbReference type="Proteomes" id="UP000036780">
    <property type="component" value="Unassembled WGS sequence"/>
</dbReference>
<dbReference type="GO" id="GO:0003677">
    <property type="term" value="F:DNA binding"/>
    <property type="evidence" value="ECO:0007669"/>
    <property type="project" value="UniProtKB-KW"/>
</dbReference>
<dbReference type="Gene3D" id="1.20.120.530">
    <property type="entry name" value="GntR ligand-binding domain-like"/>
    <property type="match status" value="1"/>
</dbReference>
<gene>
    <name evidence="5" type="ORF">AFK71_09640</name>
</gene>
<dbReference type="Pfam" id="PF00392">
    <property type="entry name" value="GntR"/>
    <property type="match status" value="1"/>
</dbReference>
<evidence type="ECO:0000256" key="3">
    <source>
        <dbReference type="ARBA" id="ARBA00023163"/>
    </source>
</evidence>
<dbReference type="Gene3D" id="1.10.10.10">
    <property type="entry name" value="Winged helix-like DNA-binding domain superfamily/Winged helix DNA-binding domain"/>
    <property type="match status" value="1"/>
</dbReference>
<dbReference type="PRINTS" id="PR00035">
    <property type="entry name" value="HTHGNTR"/>
</dbReference>
<keyword evidence="3" id="KW-0804">Transcription</keyword>
<evidence type="ECO:0000256" key="1">
    <source>
        <dbReference type="ARBA" id="ARBA00023015"/>
    </source>
</evidence>
<dbReference type="InterPro" id="IPR008920">
    <property type="entry name" value="TF_FadR/GntR_C"/>
</dbReference>
<proteinExistence type="predicted"/>
<feature type="domain" description="HTH gntR-type" evidence="4">
    <location>
        <begin position="16"/>
        <end position="83"/>
    </location>
</feature>
<dbReference type="InterPro" id="IPR000524">
    <property type="entry name" value="Tscrpt_reg_HTH_GntR"/>
</dbReference>
<keyword evidence="2" id="KW-0238">DNA-binding</keyword>
<dbReference type="SUPFAM" id="SSF46785">
    <property type="entry name" value="Winged helix' DNA-binding domain"/>
    <property type="match status" value="1"/>
</dbReference>
<dbReference type="SMART" id="SM00895">
    <property type="entry name" value="FCD"/>
    <property type="match status" value="1"/>
</dbReference>